<dbReference type="InterPro" id="IPR032710">
    <property type="entry name" value="NTF2-like_dom_sf"/>
</dbReference>
<organism evidence="2 3">
    <name type="scientific">Weissella koreensis</name>
    <dbReference type="NCBI Taxonomy" id="165096"/>
    <lineage>
        <taxon>Bacteria</taxon>
        <taxon>Bacillati</taxon>
        <taxon>Bacillota</taxon>
        <taxon>Bacilli</taxon>
        <taxon>Lactobacillales</taxon>
        <taxon>Lactobacillaceae</taxon>
        <taxon>Weissella</taxon>
    </lineage>
</organism>
<feature type="domain" description="SnoaL-like" evidence="1">
    <location>
        <begin position="24"/>
        <end position="127"/>
    </location>
</feature>
<dbReference type="InterPro" id="IPR037401">
    <property type="entry name" value="SnoaL-like"/>
</dbReference>
<proteinExistence type="predicted"/>
<dbReference type="SUPFAM" id="SSF54427">
    <property type="entry name" value="NTF2-like"/>
    <property type="match status" value="1"/>
</dbReference>
<protein>
    <submittedName>
        <fullName evidence="2">Nuclear transport factor 2 family protein</fullName>
    </submittedName>
</protein>
<evidence type="ECO:0000313" key="3">
    <source>
        <dbReference type="Proteomes" id="UP000516446"/>
    </source>
</evidence>
<evidence type="ECO:0000259" key="1">
    <source>
        <dbReference type="Pfam" id="PF13474"/>
    </source>
</evidence>
<accession>A0A7H1MLK0</accession>
<dbReference type="Proteomes" id="UP000516446">
    <property type="component" value="Chromosome"/>
</dbReference>
<gene>
    <name evidence="2" type="ORF">FY536_03140</name>
</gene>
<reference evidence="2 3" key="1">
    <citation type="submission" date="2019-08" db="EMBL/GenBank/DDBJ databases">
        <authorList>
            <person name="Chang H.C."/>
            <person name="Mun S.Y."/>
        </authorList>
    </citation>
    <scope>NUCLEOTIDE SEQUENCE [LARGE SCALE GENOMIC DNA]</scope>
    <source>
        <strain evidence="2 3">SK</strain>
    </source>
</reference>
<dbReference type="EMBL" id="CP043431">
    <property type="protein sequence ID" value="QNT64336.1"/>
    <property type="molecule type" value="Genomic_DNA"/>
</dbReference>
<dbReference type="Gene3D" id="3.10.450.50">
    <property type="match status" value="1"/>
</dbReference>
<keyword evidence="3" id="KW-1185">Reference proteome</keyword>
<name>A0A7H1MLK0_9LACO</name>
<sequence length="141" mass="16560">MNKENNLEEKIISLEKGALDKWFKGDTSGYLDIWSKNQFSYFDGAVEHRVDTYNDIKEMVLKNVEGKLFADTYNFESPRVQAVADMAVLTYQLYAKTSLIDMQYNCIEVYQLEADEWKVIHSTWSFIRPMDMDFNQAKEIV</sequence>
<evidence type="ECO:0000313" key="2">
    <source>
        <dbReference type="EMBL" id="QNT64336.1"/>
    </source>
</evidence>
<dbReference type="RefSeq" id="WP_006846058.1">
    <property type="nucleotide sequence ID" value="NZ_CP043431.1"/>
</dbReference>
<dbReference type="Pfam" id="PF13474">
    <property type="entry name" value="SnoaL_3"/>
    <property type="match status" value="1"/>
</dbReference>
<dbReference type="AlphaFoldDB" id="A0A7H1MLK0"/>